<keyword evidence="1" id="KW-0175">Coiled coil</keyword>
<feature type="transmembrane region" description="Helical" evidence="2">
    <location>
        <begin position="222"/>
        <end position="240"/>
    </location>
</feature>
<gene>
    <name evidence="3" type="ORF">PACTADRAFT_2995</name>
</gene>
<keyword evidence="4" id="KW-1185">Reference proteome</keyword>
<dbReference type="EMBL" id="KV454014">
    <property type="protein sequence ID" value="ODV95292.1"/>
    <property type="molecule type" value="Genomic_DNA"/>
</dbReference>
<feature type="coiled-coil region" evidence="1">
    <location>
        <begin position="308"/>
        <end position="349"/>
    </location>
</feature>
<evidence type="ECO:0000313" key="4">
    <source>
        <dbReference type="Proteomes" id="UP000094236"/>
    </source>
</evidence>
<keyword evidence="2" id="KW-0812">Transmembrane</keyword>
<evidence type="ECO:0000256" key="2">
    <source>
        <dbReference type="SAM" id="Phobius"/>
    </source>
</evidence>
<evidence type="ECO:0000256" key="1">
    <source>
        <dbReference type="SAM" id="Coils"/>
    </source>
</evidence>
<dbReference type="Proteomes" id="UP000094236">
    <property type="component" value="Unassembled WGS sequence"/>
</dbReference>
<dbReference type="AlphaFoldDB" id="A0A1E4TU60"/>
<feature type="transmembrane region" description="Helical" evidence="2">
    <location>
        <begin position="158"/>
        <end position="180"/>
    </location>
</feature>
<reference evidence="4" key="1">
    <citation type="submission" date="2016-05" db="EMBL/GenBank/DDBJ databases">
        <title>Comparative genomics of biotechnologically important yeasts.</title>
        <authorList>
            <consortium name="DOE Joint Genome Institute"/>
            <person name="Riley R."/>
            <person name="Haridas S."/>
            <person name="Wolfe K.H."/>
            <person name="Lopes M.R."/>
            <person name="Hittinger C.T."/>
            <person name="Goker M."/>
            <person name="Salamov A."/>
            <person name="Wisecaver J."/>
            <person name="Long T.M."/>
            <person name="Aerts A.L."/>
            <person name="Barry K."/>
            <person name="Choi C."/>
            <person name="Clum A."/>
            <person name="Coughlan A.Y."/>
            <person name="Deshpande S."/>
            <person name="Douglass A.P."/>
            <person name="Hanson S.J."/>
            <person name="Klenk H.-P."/>
            <person name="Labutti K."/>
            <person name="Lapidus A."/>
            <person name="Lindquist E."/>
            <person name="Lipzen A."/>
            <person name="Meier-Kolthoff J.P."/>
            <person name="Ohm R.A."/>
            <person name="Otillar R.P."/>
            <person name="Pangilinan J."/>
            <person name="Peng Y."/>
            <person name="Rokas A."/>
            <person name="Rosa C.A."/>
            <person name="Scheuner C."/>
            <person name="Sibirny A.A."/>
            <person name="Slot J.C."/>
            <person name="Stielow J.B."/>
            <person name="Sun H."/>
            <person name="Kurtzman C.P."/>
            <person name="Blackwell M."/>
            <person name="Grigoriev I.V."/>
            <person name="Jeffries T.W."/>
        </authorList>
    </citation>
    <scope>NUCLEOTIDE SEQUENCE [LARGE SCALE GENOMIC DNA]</scope>
    <source>
        <strain evidence="4">NRRL Y-2460</strain>
    </source>
</reference>
<protein>
    <submittedName>
        <fullName evidence="3">Uncharacterized protein</fullName>
    </submittedName>
</protein>
<sequence>MLKQLDINTIDNRSVQNGDSKKSKTLRAASLSFQAAGRKSKDDLIYDENDVGVATKAAAEAVANTTALAQDARYLKSIKADKQNFFGKVVMDEVEVEVEAEAEENGNTKDEYNKVKDFSNKVENDSSLKMEPISIKKNSIISGTSDDSFYKYFNKYPWLFFFILLLPDTFKILLIIGFCLEWSWKCYLQKKQEIYKLIENYNNCNDPTDDLKLNIVSKNNKAMISLLIHWLGIILSGFFLDLSTYYIHDLKILFNRFNAISLISFGTIHIILELHEGKNIKDTKMIIKKISKDLKLKDLKNKKNSRDLKNLEILTKNLSQKIEIEEEEINRLRKINKKLMIEISAAKRNSGKSKLLALNTGVGGPLSGFNGLHGFNENNKNLIKRNLTQGVTGNATGSGPADNSIFNFYGVPLSSTIVDSLKRQISPSSNQINNDNHSQHPTQLLLTPGEQQINSTTIPNSNFNVLNSGKNKNQNFLKSNWLTSLIERVMFWGLKKIMKVISLFLGSGEP</sequence>
<keyword evidence="2" id="KW-0472">Membrane</keyword>
<keyword evidence="2" id="KW-1133">Transmembrane helix</keyword>
<name>A0A1E4TU60_PACTA</name>
<proteinExistence type="predicted"/>
<evidence type="ECO:0000313" key="3">
    <source>
        <dbReference type="EMBL" id="ODV95292.1"/>
    </source>
</evidence>
<accession>A0A1E4TU60</accession>
<organism evidence="3 4">
    <name type="scientific">Pachysolen tannophilus NRRL Y-2460</name>
    <dbReference type="NCBI Taxonomy" id="669874"/>
    <lineage>
        <taxon>Eukaryota</taxon>
        <taxon>Fungi</taxon>
        <taxon>Dikarya</taxon>
        <taxon>Ascomycota</taxon>
        <taxon>Saccharomycotina</taxon>
        <taxon>Pichiomycetes</taxon>
        <taxon>Pachysolenaceae</taxon>
        <taxon>Pachysolen</taxon>
    </lineage>
</organism>